<dbReference type="InterPro" id="IPR015915">
    <property type="entry name" value="Kelch-typ_b-propeller"/>
</dbReference>
<dbReference type="InterPro" id="IPR056819">
    <property type="entry name" value="ACBP4-6_C"/>
</dbReference>
<dbReference type="OrthoDB" id="10251809at2759"/>
<organism evidence="6 7">
    <name type="scientific">Musa troglodytarum</name>
    <name type="common">fe'i banana</name>
    <dbReference type="NCBI Taxonomy" id="320322"/>
    <lineage>
        <taxon>Eukaryota</taxon>
        <taxon>Viridiplantae</taxon>
        <taxon>Streptophyta</taxon>
        <taxon>Embryophyta</taxon>
        <taxon>Tracheophyta</taxon>
        <taxon>Spermatophyta</taxon>
        <taxon>Magnoliopsida</taxon>
        <taxon>Liliopsida</taxon>
        <taxon>Zingiberales</taxon>
        <taxon>Musaceae</taxon>
        <taxon>Musa</taxon>
    </lineage>
</organism>
<evidence type="ECO:0000256" key="4">
    <source>
        <dbReference type="SAM" id="MobiDB-lite"/>
    </source>
</evidence>
<reference evidence="6" key="1">
    <citation type="submission" date="2022-05" db="EMBL/GenBank/DDBJ databases">
        <title>The Musa troglodytarum L. genome provides insights into the mechanism of non-climacteric behaviour and enrichment of carotenoids.</title>
        <authorList>
            <person name="Wang J."/>
        </authorList>
    </citation>
    <scope>NUCLEOTIDE SEQUENCE</scope>
    <source>
        <tissue evidence="6">Leaf</tissue>
    </source>
</reference>
<dbReference type="Pfam" id="PF24681">
    <property type="entry name" value="Kelch_KLHDC2_KLHL20_DRC7"/>
    <property type="match status" value="1"/>
</dbReference>
<gene>
    <name evidence="6" type="ORF">MUK42_37503</name>
</gene>
<dbReference type="EMBL" id="CP097510">
    <property type="protein sequence ID" value="URE29745.1"/>
    <property type="molecule type" value="Genomic_DNA"/>
</dbReference>
<accession>A0A9E7HA97</accession>
<feature type="coiled-coil region" evidence="3">
    <location>
        <begin position="475"/>
        <end position="509"/>
    </location>
</feature>
<dbReference type="PANTHER" id="PTHR46093">
    <property type="entry name" value="ACYL-COA-BINDING DOMAIN-CONTAINING PROTEIN 5"/>
    <property type="match status" value="1"/>
</dbReference>
<dbReference type="Proteomes" id="UP001055439">
    <property type="component" value="Chromosome 8"/>
</dbReference>
<proteinExistence type="predicted"/>
<dbReference type="AlphaFoldDB" id="A0A9E7HA97"/>
<dbReference type="Pfam" id="PF01344">
    <property type="entry name" value="Kelch_1"/>
    <property type="match status" value="1"/>
</dbReference>
<evidence type="ECO:0000259" key="5">
    <source>
        <dbReference type="Pfam" id="PF24922"/>
    </source>
</evidence>
<dbReference type="Pfam" id="PF24922">
    <property type="entry name" value="ACBP4_C"/>
    <property type="match status" value="1"/>
</dbReference>
<name>A0A9E7HA97_9LILI</name>
<keyword evidence="7" id="KW-1185">Reference proteome</keyword>
<evidence type="ECO:0000313" key="6">
    <source>
        <dbReference type="EMBL" id="URE29745.1"/>
    </source>
</evidence>
<evidence type="ECO:0000256" key="3">
    <source>
        <dbReference type="SAM" id="Coils"/>
    </source>
</evidence>
<sequence>MTASGEDGDEYEEEEDDEEIILRTQQEREEKEEGDVAQCSSQLRFDYSVGNLKCCRQVLHGIPMDATDVSENSDITAFISLASYDQWFSLHPSGWCPPSRYKHAAEIVNEKLYVIGGSRNGRYLSDVQVFDFRTLKWSTLSLKVDNDSSELEKINLENAFPAVAGHSLVKWEKGLLVVAGHTKELSDNVTVWSIDLDTNNCSLVQTNGKIPIARGGLSATLVGSKLFLFGGEDRKRQLLNDLHILDLTTMTWDEIEIKNTSPAPRFDHTAAVYADQYLLIFGGSSHSTCFNDLHLLDLLTMEWSQPQTQGAYVTPRGGHASTMVDENWYIVGGGDNMSGATETIILNISKFVWSMATSVGNREPLASEGLTLCSTMIDGEKLLIAFGGYNGKYNNEVFVLKIKPKEPIRPRLLQSPAAAAAAASVTAAYAIIAATNEKNNSRKNIDDLNSKSNHESAQNDPDSLKAETKILKSRILEVRDENSRIQARIDELNISHTELLKELQSVQSQLAAESARCLKLETNIAQIQKSLVSFSSLENELELLRHQKSQMEQETVDAQKQRSGGVWQWLSGTTQNSEQ</sequence>
<feature type="compositionally biased region" description="Acidic residues" evidence="4">
    <location>
        <begin position="1"/>
        <end position="19"/>
    </location>
</feature>
<evidence type="ECO:0000256" key="1">
    <source>
        <dbReference type="ARBA" id="ARBA00022441"/>
    </source>
</evidence>
<keyword evidence="3" id="KW-0175">Coiled coil</keyword>
<feature type="coiled-coil region" evidence="3">
    <location>
        <begin position="534"/>
        <end position="561"/>
    </location>
</feature>
<feature type="region of interest" description="Disordered" evidence="4">
    <location>
        <begin position="1"/>
        <end position="33"/>
    </location>
</feature>
<feature type="compositionally biased region" description="Basic and acidic residues" evidence="4">
    <location>
        <begin position="442"/>
        <end position="454"/>
    </location>
</feature>
<keyword evidence="1" id="KW-0880">Kelch repeat</keyword>
<dbReference type="Gene3D" id="2.120.10.80">
    <property type="entry name" value="Kelch-type beta propeller"/>
    <property type="match status" value="2"/>
</dbReference>
<dbReference type="InterPro" id="IPR006652">
    <property type="entry name" value="Kelch_1"/>
</dbReference>
<dbReference type="PANTHER" id="PTHR46093:SF5">
    <property type="entry name" value="OS02G0822800 PROTEIN"/>
    <property type="match status" value="1"/>
</dbReference>
<evidence type="ECO:0000313" key="7">
    <source>
        <dbReference type="Proteomes" id="UP001055439"/>
    </source>
</evidence>
<feature type="region of interest" description="Disordered" evidence="4">
    <location>
        <begin position="442"/>
        <end position="464"/>
    </location>
</feature>
<dbReference type="SUPFAM" id="SSF117281">
    <property type="entry name" value="Kelch motif"/>
    <property type="match status" value="2"/>
</dbReference>
<evidence type="ECO:0000256" key="2">
    <source>
        <dbReference type="ARBA" id="ARBA00022737"/>
    </source>
</evidence>
<protein>
    <submittedName>
        <fullName evidence="6">Kelch motif</fullName>
    </submittedName>
</protein>
<feature type="domain" description="Acyl-CoA-binding" evidence="5">
    <location>
        <begin position="460"/>
        <end position="561"/>
    </location>
</feature>
<keyword evidence="2" id="KW-0677">Repeat</keyword>